<evidence type="ECO:0000256" key="4">
    <source>
        <dbReference type="ARBA" id="ARBA00022737"/>
    </source>
</evidence>
<evidence type="ECO:0000313" key="12">
    <source>
        <dbReference type="EMBL" id="KAH0925500.1"/>
    </source>
</evidence>
<feature type="domain" description="Gnk2-homologous" evidence="11">
    <location>
        <begin position="55"/>
        <end position="159"/>
    </location>
</feature>
<gene>
    <name evidence="12" type="ORF">HID58_017756</name>
</gene>
<dbReference type="InterPro" id="IPR002902">
    <property type="entry name" value="GNK2"/>
</dbReference>
<feature type="transmembrane region" description="Helical" evidence="10">
    <location>
        <begin position="292"/>
        <end position="312"/>
    </location>
</feature>
<sequence length="353" mass="37856">KQPQNLFTTTTLSYKEEKPNMGLSLKLSSLCIIIILSMALFSDLKLADSASPDYTNLIYKGCARQQFSDPSGLYSQALSAMYGSLVTQSTKTKFYKTTTGTTSQTTITGLFQCRGDLSNNDCYSCVSRLPVLSGKLCGKTIAARVQLSGCYLLYEIAGFAQISGMEMLFKTCGKNNVAGTGFEERRDTAFGVMQNGVVSGHGFYATTYESVYVLGQCEGDVGDSDCSGCIKNALEKAQVECGSSSSGQIYLHKCFIGYKYYPNGVPRGPSSPSSSSGSSGSSSSSGTTGKTVAIIVGGTAGLGFLIICLLFVKNLMKKKYDGVLHPCTYKTTCKRNIIENKEDEANKKKPTPE</sequence>
<evidence type="ECO:0000256" key="10">
    <source>
        <dbReference type="SAM" id="Phobius"/>
    </source>
</evidence>
<evidence type="ECO:0000256" key="7">
    <source>
        <dbReference type="ARBA" id="ARBA00024184"/>
    </source>
</evidence>
<keyword evidence="2" id="KW-0945">Host-virus interaction</keyword>
<evidence type="ECO:0000256" key="1">
    <source>
        <dbReference type="ARBA" id="ARBA00004251"/>
    </source>
</evidence>
<dbReference type="EMBL" id="JAGKQM010000005">
    <property type="protein sequence ID" value="KAH0925500.1"/>
    <property type="molecule type" value="Genomic_DNA"/>
</dbReference>
<keyword evidence="10" id="KW-0472">Membrane</keyword>
<evidence type="ECO:0000256" key="2">
    <source>
        <dbReference type="ARBA" id="ARBA00022581"/>
    </source>
</evidence>
<keyword evidence="4" id="KW-0677">Repeat</keyword>
<accession>A0ABQ8D800</accession>
<keyword evidence="3" id="KW-0732">Signal</keyword>
<comment type="subcellular location">
    <subcellularLocation>
        <location evidence="7">Cell junction</location>
        <location evidence="7">Plasmodesma</location>
    </subcellularLocation>
    <subcellularLocation>
        <location evidence="1">Cell membrane</location>
        <topology evidence="1">Single-pass type I membrane protein</topology>
    </subcellularLocation>
</comment>
<name>A0ABQ8D800_BRANA</name>
<dbReference type="PANTHER" id="PTHR32080">
    <property type="entry name" value="ANTIFUNGAL PROTEIN GINKBILOBIN-2-LIKE"/>
    <property type="match status" value="1"/>
</dbReference>
<organism evidence="12 13">
    <name type="scientific">Brassica napus</name>
    <name type="common">Rape</name>
    <dbReference type="NCBI Taxonomy" id="3708"/>
    <lineage>
        <taxon>Eukaryota</taxon>
        <taxon>Viridiplantae</taxon>
        <taxon>Streptophyta</taxon>
        <taxon>Embryophyta</taxon>
        <taxon>Tracheophyta</taxon>
        <taxon>Spermatophyta</taxon>
        <taxon>Magnoliopsida</taxon>
        <taxon>eudicotyledons</taxon>
        <taxon>Gunneridae</taxon>
        <taxon>Pentapetalae</taxon>
        <taxon>rosids</taxon>
        <taxon>malvids</taxon>
        <taxon>Brassicales</taxon>
        <taxon>Brassicaceae</taxon>
        <taxon>Brassiceae</taxon>
        <taxon>Brassica</taxon>
    </lineage>
</organism>
<evidence type="ECO:0000256" key="8">
    <source>
        <dbReference type="ARBA" id="ARBA00038393"/>
    </source>
</evidence>
<keyword evidence="10" id="KW-0812">Transmembrane</keyword>
<keyword evidence="5" id="KW-0965">Cell junction</keyword>
<dbReference type="Gene3D" id="3.30.430.20">
    <property type="entry name" value="Gnk2 domain, C-X8-C-X2-C motif"/>
    <property type="match status" value="2"/>
</dbReference>
<evidence type="ECO:0000256" key="6">
    <source>
        <dbReference type="ARBA" id="ARBA00023157"/>
    </source>
</evidence>
<evidence type="ECO:0000259" key="11">
    <source>
        <dbReference type="PROSITE" id="PS51473"/>
    </source>
</evidence>
<dbReference type="Pfam" id="PF01657">
    <property type="entry name" value="Stress-antifung"/>
    <property type="match status" value="2"/>
</dbReference>
<proteinExistence type="inferred from homology"/>
<feature type="compositionally biased region" description="Low complexity" evidence="9">
    <location>
        <begin position="268"/>
        <end position="288"/>
    </location>
</feature>
<dbReference type="InterPro" id="IPR038408">
    <property type="entry name" value="GNK2_sf"/>
</dbReference>
<evidence type="ECO:0000313" key="13">
    <source>
        <dbReference type="Proteomes" id="UP000824890"/>
    </source>
</evidence>
<evidence type="ECO:0000256" key="3">
    <source>
        <dbReference type="ARBA" id="ARBA00022729"/>
    </source>
</evidence>
<dbReference type="CDD" id="cd23509">
    <property type="entry name" value="Gnk2-like"/>
    <property type="match status" value="2"/>
</dbReference>
<dbReference type="PANTHER" id="PTHR32080:SF62">
    <property type="entry name" value="PLASMODESMATA-LOCATED PROTEIN 3"/>
    <property type="match status" value="1"/>
</dbReference>
<keyword evidence="6" id="KW-1015">Disulfide bond</keyword>
<reference evidence="12 13" key="1">
    <citation type="submission" date="2021-05" db="EMBL/GenBank/DDBJ databases">
        <title>Genome Assembly of Synthetic Allotetraploid Brassica napus Reveals Homoeologous Exchanges between Subgenomes.</title>
        <authorList>
            <person name="Davis J.T."/>
        </authorList>
    </citation>
    <scope>NUCLEOTIDE SEQUENCE [LARGE SCALE GENOMIC DNA]</scope>
    <source>
        <strain evidence="13">cv. Da-Ae</strain>
        <tissue evidence="12">Seedling</tissue>
    </source>
</reference>
<evidence type="ECO:0000256" key="5">
    <source>
        <dbReference type="ARBA" id="ARBA00022949"/>
    </source>
</evidence>
<dbReference type="PROSITE" id="PS51473">
    <property type="entry name" value="GNK2"/>
    <property type="match status" value="2"/>
</dbReference>
<feature type="region of interest" description="Disordered" evidence="9">
    <location>
        <begin position="267"/>
        <end position="288"/>
    </location>
</feature>
<dbReference type="Proteomes" id="UP000824890">
    <property type="component" value="Unassembled WGS sequence"/>
</dbReference>
<protein>
    <recommendedName>
        <fullName evidence="11">Gnk2-homologous domain-containing protein</fullName>
    </recommendedName>
</protein>
<feature type="non-terminal residue" evidence="12">
    <location>
        <position position="1"/>
    </location>
</feature>
<feature type="domain" description="Gnk2-homologous" evidence="11">
    <location>
        <begin position="164"/>
        <end position="263"/>
    </location>
</feature>
<keyword evidence="13" id="KW-1185">Reference proteome</keyword>
<comment type="caution">
    <text evidence="12">The sequence shown here is derived from an EMBL/GenBank/DDBJ whole genome shotgun (WGS) entry which is preliminary data.</text>
</comment>
<comment type="similarity">
    <text evidence="8">Belongs to the cysteine-rich repeat secretory protein family. Plasmodesmata-located proteins (PDLD) subfamily.</text>
</comment>
<feature type="transmembrane region" description="Helical" evidence="10">
    <location>
        <begin position="21"/>
        <end position="41"/>
    </location>
</feature>
<evidence type="ECO:0000256" key="9">
    <source>
        <dbReference type="SAM" id="MobiDB-lite"/>
    </source>
</evidence>
<keyword evidence="10" id="KW-1133">Transmembrane helix</keyword>
<dbReference type="InterPro" id="IPR051378">
    <property type="entry name" value="Cell2Cell_Antifungal"/>
</dbReference>